<dbReference type="GO" id="GO:0030170">
    <property type="term" value="F:pyridoxal phosphate binding"/>
    <property type="evidence" value="ECO:0007669"/>
    <property type="project" value="InterPro"/>
</dbReference>
<dbReference type="Proteomes" id="UP000680750">
    <property type="component" value="Chromosome"/>
</dbReference>
<dbReference type="SUPFAM" id="SSF141673">
    <property type="entry name" value="MOSC N-terminal domain-like"/>
    <property type="match status" value="1"/>
</dbReference>
<dbReference type="KEGG" id="aser:Asera_62720"/>
<dbReference type="InterPro" id="IPR005302">
    <property type="entry name" value="MoCF_Sase_C"/>
</dbReference>
<dbReference type="PANTHER" id="PTHR14237:SF19">
    <property type="entry name" value="MITOCHONDRIAL AMIDOXIME REDUCING COMPONENT 1"/>
    <property type="match status" value="1"/>
</dbReference>
<dbReference type="GO" id="GO:0003824">
    <property type="term" value="F:catalytic activity"/>
    <property type="evidence" value="ECO:0007669"/>
    <property type="project" value="InterPro"/>
</dbReference>
<dbReference type="Pfam" id="PF03476">
    <property type="entry name" value="MOSC_N"/>
    <property type="match status" value="1"/>
</dbReference>
<reference evidence="2" key="1">
    <citation type="submission" date="2020-08" db="EMBL/GenBank/DDBJ databases">
        <title>Whole genome shotgun sequence of Actinocatenispora sera NBRC 101916.</title>
        <authorList>
            <person name="Komaki H."/>
            <person name="Tamura T."/>
        </authorList>
    </citation>
    <scope>NUCLEOTIDE SEQUENCE</scope>
    <source>
        <strain evidence="2">NBRC 101916</strain>
    </source>
</reference>
<dbReference type="AlphaFoldDB" id="A0A810L9D0"/>
<dbReference type="Pfam" id="PF03473">
    <property type="entry name" value="MOSC"/>
    <property type="match status" value="1"/>
</dbReference>
<proteinExistence type="predicted"/>
<sequence length="274" mass="30166">MRLSRIRIYPVKSTRGSELAEASVEPWGLRDDRRWLVVAADGEALTARTNDRMLTVTATPTADGLVLAAPGYEPLTVVHPAADAEPLPTPISRLDRCRAAGKAADDWLSEVLAEPVRLGWQDDPRRRAVGETHGGRPGDHVSLADDAPLLLTTIASLDRLNEWVSATRAERGEPAGDPLSMVRFRPNVVVDGVAEPFVEDGWDRVTIGSVPFRFAERCDRCVLTTIDPDTRIHGKEPIRTLSRHRREDGKVWFGVRLIPLATGIIRLDDPITLG</sequence>
<name>A0A810L9D0_9ACTN</name>
<dbReference type="RefSeq" id="WP_030447160.1">
    <property type="nucleotide sequence ID" value="NZ_AP023354.1"/>
</dbReference>
<keyword evidence="3" id="KW-1185">Reference proteome</keyword>
<dbReference type="PANTHER" id="PTHR14237">
    <property type="entry name" value="MOLYBDOPTERIN COFACTOR SULFURASE MOSC"/>
    <property type="match status" value="1"/>
</dbReference>
<evidence type="ECO:0000313" key="3">
    <source>
        <dbReference type="Proteomes" id="UP000680750"/>
    </source>
</evidence>
<gene>
    <name evidence="2" type="ORF">Asera_62720</name>
</gene>
<evidence type="ECO:0000313" key="2">
    <source>
        <dbReference type="EMBL" id="BCJ32164.1"/>
    </source>
</evidence>
<protein>
    <submittedName>
        <fullName evidence="2">Molybdenum cofactor biosysynthesis protein</fullName>
    </submittedName>
</protein>
<organism evidence="2 3">
    <name type="scientific">Actinocatenispora sera</name>
    <dbReference type="NCBI Taxonomy" id="390989"/>
    <lineage>
        <taxon>Bacteria</taxon>
        <taxon>Bacillati</taxon>
        <taxon>Actinomycetota</taxon>
        <taxon>Actinomycetes</taxon>
        <taxon>Micromonosporales</taxon>
        <taxon>Micromonosporaceae</taxon>
        <taxon>Actinocatenispora</taxon>
    </lineage>
</organism>
<dbReference type="GO" id="GO:0030151">
    <property type="term" value="F:molybdenum ion binding"/>
    <property type="evidence" value="ECO:0007669"/>
    <property type="project" value="InterPro"/>
</dbReference>
<dbReference type="SUPFAM" id="SSF50800">
    <property type="entry name" value="PK beta-barrel domain-like"/>
    <property type="match status" value="1"/>
</dbReference>
<dbReference type="InterPro" id="IPR005303">
    <property type="entry name" value="MOCOS_middle"/>
</dbReference>
<evidence type="ECO:0000259" key="1">
    <source>
        <dbReference type="PROSITE" id="PS51340"/>
    </source>
</evidence>
<dbReference type="OrthoDB" id="9793178at2"/>
<dbReference type="EMBL" id="AP023354">
    <property type="protein sequence ID" value="BCJ32164.1"/>
    <property type="molecule type" value="Genomic_DNA"/>
</dbReference>
<feature type="domain" description="MOSC" evidence="1">
    <location>
        <begin position="123"/>
        <end position="274"/>
    </location>
</feature>
<dbReference type="PROSITE" id="PS51340">
    <property type="entry name" value="MOSC"/>
    <property type="match status" value="1"/>
</dbReference>
<accession>A0A810L9D0</accession>
<dbReference type="InterPro" id="IPR011037">
    <property type="entry name" value="Pyrv_Knase-like_insert_dom_sf"/>
</dbReference>